<gene>
    <name evidence="2" type="ORF">ElyMa_001904400</name>
</gene>
<evidence type="ECO:0000256" key="1">
    <source>
        <dbReference type="SAM" id="MobiDB-lite"/>
    </source>
</evidence>
<dbReference type="EMBL" id="BMAT01003864">
    <property type="protein sequence ID" value="GFR63784.1"/>
    <property type="molecule type" value="Genomic_DNA"/>
</dbReference>
<accession>A0AAV4ESM9</accession>
<dbReference type="Proteomes" id="UP000762676">
    <property type="component" value="Unassembled WGS sequence"/>
</dbReference>
<sequence>METVWTHNMYGGNLDTQCMETVWTHNMYGDFDDGGDDNNDDDDDDDDDNNDDGDSDVGCGGGDCTDVVYSVRFGVELLELKS</sequence>
<name>A0AAV4ESM9_9GAST</name>
<proteinExistence type="predicted"/>
<feature type="compositionally biased region" description="Acidic residues" evidence="1">
    <location>
        <begin position="30"/>
        <end position="55"/>
    </location>
</feature>
<organism evidence="2 3">
    <name type="scientific">Elysia marginata</name>
    <dbReference type="NCBI Taxonomy" id="1093978"/>
    <lineage>
        <taxon>Eukaryota</taxon>
        <taxon>Metazoa</taxon>
        <taxon>Spiralia</taxon>
        <taxon>Lophotrochozoa</taxon>
        <taxon>Mollusca</taxon>
        <taxon>Gastropoda</taxon>
        <taxon>Heterobranchia</taxon>
        <taxon>Euthyneura</taxon>
        <taxon>Panpulmonata</taxon>
        <taxon>Sacoglossa</taxon>
        <taxon>Placobranchoidea</taxon>
        <taxon>Plakobranchidae</taxon>
        <taxon>Elysia</taxon>
    </lineage>
</organism>
<dbReference type="AlphaFoldDB" id="A0AAV4ESM9"/>
<evidence type="ECO:0000313" key="3">
    <source>
        <dbReference type="Proteomes" id="UP000762676"/>
    </source>
</evidence>
<keyword evidence="3" id="KW-1185">Reference proteome</keyword>
<feature type="region of interest" description="Disordered" evidence="1">
    <location>
        <begin position="29"/>
        <end position="59"/>
    </location>
</feature>
<protein>
    <submittedName>
        <fullName evidence="2">Uncharacterized protein</fullName>
    </submittedName>
</protein>
<evidence type="ECO:0000313" key="2">
    <source>
        <dbReference type="EMBL" id="GFR63784.1"/>
    </source>
</evidence>
<comment type="caution">
    <text evidence="2">The sequence shown here is derived from an EMBL/GenBank/DDBJ whole genome shotgun (WGS) entry which is preliminary data.</text>
</comment>
<reference evidence="2 3" key="1">
    <citation type="journal article" date="2021" name="Elife">
        <title>Chloroplast acquisition without the gene transfer in kleptoplastic sea slugs, Plakobranchus ocellatus.</title>
        <authorList>
            <person name="Maeda T."/>
            <person name="Takahashi S."/>
            <person name="Yoshida T."/>
            <person name="Shimamura S."/>
            <person name="Takaki Y."/>
            <person name="Nagai Y."/>
            <person name="Toyoda A."/>
            <person name="Suzuki Y."/>
            <person name="Arimoto A."/>
            <person name="Ishii H."/>
            <person name="Satoh N."/>
            <person name="Nishiyama T."/>
            <person name="Hasebe M."/>
            <person name="Maruyama T."/>
            <person name="Minagawa J."/>
            <person name="Obokata J."/>
            <person name="Shigenobu S."/>
        </authorList>
    </citation>
    <scope>NUCLEOTIDE SEQUENCE [LARGE SCALE GENOMIC DNA]</scope>
</reference>